<sequence length="99" mass="10917">MEFISRIVGHGLGRQPRMVMPLGGNDDGATHSAGLLRGWETTVLKLLSEGRSNKEMARDLGLSEATVKFHLKNIYAKLGVSRRGMTVSVSKHLKLTDRE</sequence>
<gene>
    <name evidence="5" type="ORF">At1D1609_44150</name>
</gene>
<dbReference type="SMART" id="SM00421">
    <property type="entry name" value="HTH_LUXR"/>
    <property type="match status" value="1"/>
</dbReference>
<keyword evidence="2" id="KW-0238">DNA-binding</keyword>
<dbReference type="InterPro" id="IPR036388">
    <property type="entry name" value="WH-like_DNA-bd_sf"/>
</dbReference>
<keyword evidence="1" id="KW-0805">Transcription regulation</keyword>
<evidence type="ECO:0000313" key="6">
    <source>
        <dbReference type="Proteomes" id="UP000237717"/>
    </source>
</evidence>
<dbReference type="InterPro" id="IPR016032">
    <property type="entry name" value="Sig_transdc_resp-reg_C-effctor"/>
</dbReference>
<dbReference type="GO" id="GO:0006355">
    <property type="term" value="P:regulation of DNA-templated transcription"/>
    <property type="evidence" value="ECO:0007669"/>
    <property type="project" value="InterPro"/>
</dbReference>
<evidence type="ECO:0000313" key="5">
    <source>
        <dbReference type="EMBL" id="AVH44457.1"/>
    </source>
</evidence>
<dbReference type="PANTHER" id="PTHR44688:SF16">
    <property type="entry name" value="DNA-BINDING TRANSCRIPTIONAL ACTIVATOR DEVR_DOSR"/>
    <property type="match status" value="1"/>
</dbReference>
<dbReference type="PANTHER" id="PTHR44688">
    <property type="entry name" value="DNA-BINDING TRANSCRIPTIONAL ACTIVATOR DEVR_DOSR"/>
    <property type="match status" value="1"/>
</dbReference>
<evidence type="ECO:0000256" key="1">
    <source>
        <dbReference type="ARBA" id="ARBA00023015"/>
    </source>
</evidence>
<feature type="domain" description="HTH luxR-type" evidence="4">
    <location>
        <begin position="29"/>
        <end position="94"/>
    </location>
</feature>
<dbReference type="SUPFAM" id="SSF46894">
    <property type="entry name" value="C-terminal effector domain of the bipartite response regulators"/>
    <property type="match status" value="1"/>
</dbReference>
<dbReference type="PRINTS" id="PR00038">
    <property type="entry name" value="HTHLUXR"/>
</dbReference>
<organism evidence="5 6">
    <name type="scientific">Agrobacterium tumefaciens</name>
    <dbReference type="NCBI Taxonomy" id="358"/>
    <lineage>
        <taxon>Bacteria</taxon>
        <taxon>Pseudomonadati</taxon>
        <taxon>Pseudomonadota</taxon>
        <taxon>Alphaproteobacteria</taxon>
        <taxon>Hyphomicrobiales</taxon>
        <taxon>Rhizobiaceae</taxon>
        <taxon>Rhizobium/Agrobacterium group</taxon>
        <taxon>Agrobacterium</taxon>
        <taxon>Agrobacterium tumefaciens complex</taxon>
    </lineage>
</organism>
<dbReference type="RefSeq" id="WP_233282701.1">
    <property type="nucleotide sequence ID" value="NZ_CP026925.1"/>
</dbReference>
<dbReference type="EMBL" id="CP026925">
    <property type="protein sequence ID" value="AVH44457.1"/>
    <property type="molecule type" value="Genomic_DNA"/>
</dbReference>
<keyword evidence="3" id="KW-0804">Transcription</keyword>
<dbReference type="AlphaFoldDB" id="A0A2L2LJG2"/>
<name>A0A2L2LJG2_AGRTU</name>
<accession>A0A2L2LJG2</accession>
<dbReference type="Proteomes" id="UP000237717">
    <property type="component" value="Chromosome II"/>
</dbReference>
<dbReference type="InterPro" id="IPR000792">
    <property type="entry name" value="Tscrpt_reg_LuxR_C"/>
</dbReference>
<dbReference type="CDD" id="cd06170">
    <property type="entry name" value="LuxR_C_like"/>
    <property type="match status" value="1"/>
</dbReference>
<evidence type="ECO:0000256" key="2">
    <source>
        <dbReference type="ARBA" id="ARBA00023125"/>
    </source>
</evidence>
<dbReference type="GO" id="GO:0003677">
    <property type="term" value="F:DNA binding"/>
    <property type="evidence" value="ECO:0007669"/>
    <property type="project" value="UniProtKB-KW"/>
</dbReference>
<dbReference type="PROSITE" id="PS50043">
    <property type="entry name" value="HTH_LUXR_2"/>
    <property type="match status" value="1"/>
</dbReference>
<reference evidence="5 6" key="1">
    <citation type="submission" date="2018-02" db="EMBL/GenBank/DDBJ databases">
        <title>Complete genome sequence of Agrobacterium tumefaciens 1D1609.</title>
        <authorList>
            <person name="Cho S.-T."/>
            <person name="Haryono M."/>
            <person name="Chang H.-H."/>
            <person name="Santos M.N."/>
            <person name="Lai E.-M."/>
            <person name="Kuo C.-H."/>
        </authorList>
    </citation>
    <scope>NUCLEOTIDE SEQUENCE [LARGE SCALE GENOMIC DNA]</scope>
    <source>
        <strain evidence="5 6">1D1609</strain>
    </source>
</reference>
<evidence type="ECO:0000256" key="3">
    <source>
        <dbReference type="ARBA" id="ARBA00023163"/>
    </source>
</evidence>
<protein>
    <submittedName>
        <fullName evidence="5">LuxR family transcriptional regulator</fullName>
    </submittedName>
</protein>
<dbReference type="Gene3D" id="1.10.10.10">
    <property type="entry name" value="Winged helix-like DNA-binding domain superfamily/Winged helix DNA-binding domain"/>
    <property type="match status" value="1"/>
</dbReference>
<proteinExistence type="predicted"/>
<evidence type="ECO:0000259" key="4">
    <source>
        <dbReference type="PROSITE" id="PS50043"/>
    </source>
</evidence>
<dbReference type="Pfam" id="PF00196">
    <property type="entry name" value="GerE"/>
    <property type="match status" value="1"/>
</dbReference>